<accession>A0ABT7Z979</accession>
<dbReference type="PANTHER" id="PTHR30160:SF1">
    <property type="entry name" value="LIPOPOLYSACCHARIDE 1,2-N-ACETYLGLUCOSAMINETRANSFERASE-RELATED"/>
    <property type="match status" value="1"/>
</dbReference>
<dbReference type="Gene3D" id="3.40.50.2000">
    <property type="entry name" value="Glycogen Phosphorylase B"/>
    <property type="match status" value="2"/>
</dbReference>
<protein>
    <submittedName>
        <fullName evidence="3">Glycosyltransferase family 9 protein</fullName>
        <ecNumber evidence="3">2.4.-.-</ecNumber>
    </submittedName>
</protein>
<dbReference type="InterPro" id="IPR002201">
    <property type="entry name" value="Glyco_trans_9"/>
</dbReference>
<dbReference type="SUPFAM" id="SSF53756">
    <property type="entry name" value="UDP-Glycosyltransferase/glycogen phosphorylase"/>
    <property type="match status" value="1"/>
</dbReference>
<dbReference type="CDD" id="cd03789">
    <property type="entry name" value="GT9_LPS_heptosyltransferase"/>
    <property type="match status" value="1"/>
</dbReference>
<dbReference type="EMBL" id="JAUEPL010000028">
    <property type="protein sequence ID" value="MDN3296054.1"/>
    <property type="molecule type" value="Genomic_DNA"/>
</dbReference>
<organism evidence="3 4">
    <name type="scientific">Streptomyces ficellus</name>
    <dbReference type="NCBI Taxonomy" id="1977088"/>
    <lineage>
        <taxon>Bacteria</taxon>
        <taxon>Bacillati</taxon>
        <taxon>Actinomycetota</taxon>
        <taxon>Actinomycetes</taxon>
        <taxon>Kitasatosporales</taxon>
        <taxon>Streptomycetaceae</taxon>
        <taxon>Streptomyces</taxon>
    </lineage>
</organism>
<keyword evidence="1 3" id="KW-0328">Glycosyltransferase</keyword>
<reference evidence="3" key="1">
    <citation type="submission" date="2023-06" db="EMBL/GenBank/DDBJ databases">
        <title>WGS-Sequencing of Streptomyces ficellus isolate 21 collected from sand in Gara Djebilet Iron Mine in Algeria.</title>
        <authorList>
            <person name="Zegers G.P."/>
            <person name="Gomez A."/>
            <person name="Gueddou A."/>
            <person name="Zahara A.F."/>
            <person name="Worth M."/>
            <person name="Sevigny J.L."/>
            <person name="Tisa L."/>
        </authorList>
    </citation>
    <scope>NUCLEOTIDE SEQUENCE</scope>
    <source>
        <strain evidence="3">AS11</strain>
    </source>
</reference>
<gene>
    <name evidence="3" type="ORF">QWM81_18725</name>
</gene>
<dbReference type="Proteomes" id="UP001174050">
    <property type="component" value="Unassembled WGS sequence"/>
</dbReference>
<keyword evidence="4" id="KW-1185">Reference proteome</keyword>
<evidence type="ECO:0000313" key="4">
    <source>
        <dbReference type="Proteomes" id="UP001174050"/>
    </source>
</evidence>
<sequence length="310" mass="32824">MLVLRALGLGDLLAGVPALRALRRAFPEYEIVLAAPEQLAAPAAASGAVDRVLGASAPGRAVPVRLDWEGPPPDVAVDLHGNGPSSHRLLQRVRPGRLLAFAHPGTPEIAGPEWRADEHERARWCRLLEWYGIPADPGDLRLPVPDAASPAPGAVVVHPGADSGARRWPAERYAAVVRGLRRRGHRVVLTGGPGEDELLDQVREGADVEVFAGGLPFERLGALFAGAAAVVSGDTGIAHLAVAYGTPSVTLFGPVSPRLWGPPPGTRHVALWHPGPPGDPHGREPDPQLLRIQPDDVLKALFDHPEVPRP</sequence>
<dbReference type="PANTHER" id="PTHR30160">
    <property type="entry name" value="TETRAACYLDISACCHARIDE 4'-KINASE-RELATED"/>
    <property type="match status" value="1"/>
</dbReference>
<name>A0ABT7Z979_9ACTN</name>
<comment type="caution">
    <text evidence="3">The sequence shown here is derived from an EMBL/GenBank/DDBJ whole genome shotgun (WGS) entry which is preliminary data.</text>
</comment>
<keyword evidence="2 3" id="KW-0808">Transferase</keyword>
<evidence type="ECO:0000256" key="1">
    <source>
        <dbReference type="ARBA" id="ARBA00022676"/>
    </source>
</evidence>
<dbReference type="InterPro" id="IPR051199">
    <property type="entry name" value="LPS_LOS_Heptosyltrfase"/>
</dbReference>
<dbReference type="EC" id="2.4.-.-" evidence="3"/>
<dbReference type="Pfam" id="PF01075">
    <property type="entry name" value="Glyco_transf_9"/>
    <property type="match status" value="1"/>
</dbReference>
<dbReference type="GO" id="GO:0016757">
    <property type="term" value="F:glycosyltransferase activity"/>
    <property type="evidence" value="ECO:0007669"/>
    <property type="project" value="UniProtKB-KW"/>
</dbReference>
<dbReference type="RefSeq" id="WP_290113227.1">
    <property type="nucleotide sequence ID" value="NZ_JAUEPL010000028.1"/>
</dbReference>
<evidence type="ECO:0000313" key="3">
    <source>
        <dbReference type="EMBL" id="MDN3296054.1"/>
    </source>
</evidence>
<evidence type="ECO:0000256" key="2">
    <source>
        <dbReference type="ARBA" id="ARBA00022679"/>
    </source>
</evidence>
<proteinExistence type="predicted"/>